<proteinExistence type="predicted"/>
<dbReference type="AlphaFoldDB" id="A0AAV8Y488"/>
<dbReference type="Proteomes" id="UP001162162">
    <property type="component" value="Unassembled WGS sequence"/>
</dbReference>
<dbReference type="Gene3D" id="3.40.960.10">
    <property type="entry name" value="VSR Endonuclease"/>
    <property type="match status" value="1"/>
</dbReference>
<organism evidence="1 2">
    <name type="scientific">Aromia moschata</name>
    <dbReference type="NCBI Taxonomy" id="1265417"/>
    <lineage>
        <taxon>Eukaryota</taxon>
        <taxon>Metazoa</taxon>
        <taxon>Ecdysozoa</taxon>
        <taxon>Arthropoda</taxon>
        <taxon>Hexapoda</taxon>
        <taxon>Insecta</taxon>
        <taxon>Pterygota</taxon>
        <taxon>Neoptera</taxon>
        <taxon>Endopterygota</taxon>
        <taxon>Coleoptera</taxon>
        <taxon>Polyphaga</taxon>
        <taxon>Cucujiformia</taxon>
        <taxon>Chrysomeloidea</taxon>
        <taxon>Cerambycidae</taxon>
        <taxon>Cerambycinae</taxon>
        <taxon>Callichromatini</taxon>
        <taxon>Aromia</taxon>
    </lineage>
</organism>
<sequence>MANKWEDIRPLTGKKLEAILSVGDNELACTKLAKNLGIEMDTDLRFIKHWSEEEYGPFHITYKVTAECRSGRVEAVHCQCNPWRPDGDRYFSGTRDQMHAFILVDFKSHCQLPSAAILAIKETTLAGVRVDGDAKITNQVFEFHGCYFHECPVCITQNSDKYLHDNPIETVESHYYATGAETERLRTMDYELIEKWECDFRRELDRNREMRKYLENYILLTNLPLDSKDAFYGGRTDGTKLYRKVGPREEIKYVGIVNFPCLQIKG</sequence>
<reference evidence="1" key="1">
    <citation type="journal article" date="2023" name="Insect Mol. Biol.">
        <title>Genome sequencing provides insights into the evolution of gene families encoding plant cell wall-degrading enzymes in longhorned beetles.</title>
        <authorList>
            <person name="Shin N.R."/>
            <person name="Okamura Y."/>
            <person name="Kirsch R."/>
            <person name="Pauchet Y."/>
        </authorList>
    </citation>
    <scope>NUCLEOTIDE SEQUENCE</scope>
    <source>
        <strain evidence="1">AMC_N1</strain>
    </source>
</reference>
<keyword evidence="2" id="KW-1185">Reference proteome</keyword>
<evidence type="ECO:0000313" key="1">
    <source>
        <dbReference type="EMBL" id="KAJ8946185.1"/>
    </source>
</evidence>
<evidence type="ECO:0000313" key="2">
    <source>
        <dbReference type="Proteomes" id="UP001162162"/>
    </source>
</evidence>
<name>A0AAV8Y488_9CUCU</name>
<accession>A0AAV8Y488</accession>
<dbReference type="EMBL" id="JAPWTK010000194">
    <property type="protein sequence ID" value="KAJ8946185.1"/>
    <property type="molecule type" value="Genomic_DNA"/>
</dbReference>
<protein>
    <submittedName>
        <fullName evidence="1">Uncharacterized protein</fullName>
    </submittedName>
</protein>
<comment type="caution">
    <text evidence="1">The sequence shown here is derived from an EMBL/GenBank/DDBJ whole genome shotgun (WGS) entry which is preliminary data.</text>
</comment>
<gene>
    <name evidence="1" type="ORF">NQ318_001697</name>
</gene>